<name>A0A1D8N4H6_YARLL</name>
<dbReference type="EMBL" id="CP017553">
    <property type="protein sequence ID" value="AOW00528.1"/>
    <property type="molecule type" value="Genomic_DNA"/>
</dbReference>
<sequence length="88" mass="9694">MTPRSSGTFCVQDHRVQPVRFPESARTWELTCPTKSTGSEEAQQSSKGIVETLDAAVKQYLETIQPKTMTSQPISDPSHFASNGCTFD</sequence>
<dbReference type="AlphaFoldDB" id="A0A1D8N4H6"/>
<organism evidence="2 3">
    <name type="scientific">Yarrowia lipolytica</name>
    <name type="common">Candida lipolytica</name>
    <dbReference type="NCBI Taxonomy" id="4952"/>
    <lineage>
        <taxon>Eukaryota</taxon>
        <taxon>Fungi</taxon>
        <taxon>Dikarya</taxon>
        <taxon>Ascomycota</taxon>
        <taxon>Saccharomycotina</taxon>
        <taxon>Dipodascomycetes</taxon>
        <taxon>Dipodascales</taxon>
        <taxon>Dipodascales incertae sedis</taxon>
        <taxon>Yarrowia</taxon>
    </lineage>
</organism>
<dbReference type="VEuPathDB" id="FungiDB:YALI1_A11568g"/>
<dbReference type="RefSeq" id="XP_068137834.1">
    <property type="nucleotide sequence ID" value="XM_068281733.1"/>
</dbReference>
<evidence type="ECO:0000256" key="1">
    <source>
        <dbReference type="SAM" id="MobiDB-lite"/>
    </source>
</evidence>
<accession>A0A1D8N4H6</accession>
<dbReference type="Proteomes" id="UP000182444">
    <property type="component" value="Chromosome 1A"/>
</dbReference>
<reference evidence="2 3" key="1">
    <citation type="journal article" date="2016" name="PLoS ONE">
        <title>Sequence Assembly of Yarrowia lipolytica Strain W29/CLIB89 Shows Transposable Element Diversity.</title>
        <authorList>
            <person name="Magnan C."/>
            <person name="Yu J."/>
            <person name="Chang I."/>
            <person name="Jahn E."/>
            <person name="Kanomata Y."/>
            <person name="Wu J."/>
            <person name="Zeller M."/>
            <person name="Oakes M."/>
            <person name="Baldi P."/>
            <person name="Sandmeyer S."/>
        </authorList>
    </citation>
    <scope>NUCLEOTIDE SEQUENCE [LARGE SCALE GENOMIC DNA]</scope>
    <source>
        <strain evidence="3">CLIB89(W29)</strain>
    </source>
</reference>
<evidence type="ECO:0000313" key="3">
    <source>
        <dbReference type="Proteomes" id="UP000182444"/>
    </source>
</evidence>
<evidence type="ECO:0000313" key="2">
    <source>
        <dbReference type="EMBL" id="AOW00528.1"/>
    </source>
</evidence>
<protein>
    <submittedName>
        <fullName evidence="2">Uncharacterized protein</fullName>
    </submittedName>
</protein>
<feature type="region of interest" description="Disordered" evidence="1">
    <location>
        <begin position="68"/>
        <end position="88"/>
    </location>
</feature>
<gene>
    <name evidence="2" type="ORF">YALI1_A11568g</name>
</gene>
<proteinExistence type="predicted"/>
<dbReference type="GeneID" id="94582394"/>